<dbReference type="AlphaFoldDB" id="A0A381QDL7"/>
<keyword evidence="1" id="KW-0812">Transmembrane</keyword>
<name>A0A381QDL7_9ZZZZ</name>
<feature type="transmembrane region" description="Helical" evidence="1">
    <location>
        <begin position="20"/>
        <end position="40"/>
    </location>
</feature>
<evidence type="ECO:0000313" key="2">
    <source>
        <dbReference type="EMBL" id="SUZ77078.1"/>
    </source>
</evidence>
<accession>A0A381QDL7</accession>
<feature type="transmembrane region" description="Helical" evidence="1">
    <location>
        <begin position="86"/>
        <end position="103"/>
    </location>
</feature>
<proteinExistence type="predicted"/>
<protein>
    <submittedName>
        <fullName evidence="2">Uncharacterized protein</fullName>
    </submittedName>
</protein>
<sequence>MVIILRSSSLKKERKRHNFWRHILIFGFFYYMGIHGAVIHAALGNYIIMFLIILAMAGLLAWTLISPRSESEKNRILERIKTDESVQVALGIVLLFILIILNAF</sequence>
<keyword evidence="1" id="KW-0472">Membrane</keyword>
<keyword evidence="1" id="KW-1133">Transmembrane helix</keyword>
<evidence type="ECO:0000256" key="1">
    <source>
        <dbReference type="SAM" id="Phobius"/>
    </source>
</evidence>
<organism evidence="2">
    <name type="scientific">marine metagenome</name>
    <dbReference type="NCBI Taxonomy" id="408172"/>
    <lineage>
        <taxon>unclassified sequences</taxon>
        <taxon>metagenomes</taxon>
        <taxon>ecological metagenomes</taxon>
    </lineage>
</organism>
<feature type="transmembrane region" description="Helical" evidence="1">
    <location>
        <begin position="46"/>
        <end position="65"/>
    </location>
</feature>
<gene>
    <name evidence="2" type="ORF">METZ01_LOCUS29932</name>
</gene>
<reference evidence="2" key="1">
    <citation type="submission" date="2018-05" db="EMBL/GenBank/DDBJ databases">
        <authorList>
            <person name="Lanie J.A."/>
            <person name="Ng W.-L."/>
            <person name="Kazmierczak K.M."/>
            <person name="Andrzejewski T.M."/>
            <person name="Davidsen T.M."/>
            <person name="Wayne K.J."/>
            <person name="Tettelin H."/>
            <person name="Glass J.I."/>
            <person name="Rusch D."/>
            <person name="Podicherti R."/>
            <person name="Tsui H.-C.T."/>
            <person name="Winkler M.E."/>
        </authorList>
    </citation>
    <scope>NUCLEOTIDE SEQUENCE</scope>
</reference>
<dbReference type="EMBL" id="UINC01001302">
    <property type="protein sequence ID" value="SUZ77078.1"/>
    <property type="molecule type" value="Genomic_DNA"/>
</dbReference>